<dbReference type="SUPFAM" id="SSF52768">
    <property type="entry name" value="Arginase/deacetylase"/>
    <property type="match status" value="1"/>
</dbReference>
<sequence length="493" mass="55914">MMKHHCPWPVYHIEIPERLSCVLDILENEGFMEKMETFPAREATEAEISIVHSQRLIDDVKTTENMNVEQLEEFSQKYEDMYFNQNTWTCAKLAAGCSIDLVKKVLDTRESGFAAVRTPGHHAMVDKSCGFCVFNNVAIAAKHALEYGAKRVLVVDWDVHAGQGTQECIEDVEGVRLVSIHRFEDGVFWPNLPQSAVHSKFRNTVNVPLNGVGFEDGDYFAMMQLVVLPMITDFSPDLIIVSCGFDAALGDPEGHMKVTPAGYANMTRMLQNTGIPMAVILEGGYFLPSVETDALFVVRALLDEYVPPVEELSPMRKELTDVIRRIYKFYKDDYPTFSSLGSLCDKLSKFAFKDEKEYRGERNQKPPYATRSDHPKIDEEALKAAHQKILHLRGAYEKDLKKSSSYRKLKTRVQKDTSKLLSLDGEVVVVNEDVFPIVKLTLLSAVDPLYAAEGRRKYIQNGKLSEKTLEQLAADMEDFRRHELFTAAPVYQF</sequence>
<evidence type="ECO:0000313" key="4">
    <source>
        <dbReference type="Proteomes" id="UP000835052"/>
    </source>
</evidence>
<dbReference type="EMBL" id="CAJGYM010000028">
    <property type="protein sequence ID" value="CAD6192612.1"/>
    <property type="molecule type" value="Genomic_DNA"/>
</dbReference>
<name>A0A8S1HBV7_9PELO</name>
<dbReference type="GO" id="GO:0000118">
    <property type="term" value="C:histone deacetylase complex"/>
    <property type="evidence" value="ECO:0007669"/>
    <property type="project" value="TreeGrafter"/>
</dbReference>
<dbReference type="Proteomes" id="UP000835052">
    <property type="component" value="Unassembled WGS sequence"/>
</dbReference>
<proteinExistence type="predicted"/>
<organism evidence="3 4">
    <name type="scientific">Caenorhabditis auriculariae</name>
    <dbReference type="NCBI Taxonomy" id="2777116"/>
    <lineage>
        <taxon>Eukaryota</taxon>
        <taxon>Metazoa</taxon>
        <taxon>Ecdysozoa</taxon>
        <taxon>Nematoda</taxon>
        <taxon>Chromadorea</taxon>
        <taxon>Rhabditida</taxon>
        <taxon>Rhabditina</taxon>
        <taxon>Rhabditomorpha</taxon>
        <taxon>Rhabditoidea</taxon>
        <taxon>Rhabditidae</taxon>
        <taxon>Peloderinae</taxon>
        <taxon>Caenorhabditis</taxon>
    </lineage>
</organism>
<dbReference type="InterPro" id="IPR000286">
    <property type="entry name" value="HDACs"/>
</dbReference>
<dbReference type="Pfam" id="PF00850">
    <property type="entry name" value="Hist_deacetyl"/>
    <property type="match status" value="1"/>
</dbReference>
<reference evidence="3" key="1">
    <citation type="submission" date="2020-10" db="EMBL/GenBank/DDBJ databases">
        <authorList>
            <person name="Kikuchi T."/>
        </authorList>
    </citation>
    <scope>NUCLEOTIDE SEQUENCE</scope>
    <source>
        <strain evidence="3">NKZ352</strain>
    </source>
</reference>
<dbReference type="PANTHER" id="PTHR10625:SF45">
    <property type="entry name" value="HISTONE DEACETYLASE DOMAIN-CONTAINING PROTEIN"/>
    <property type="match status" value="1"/>
</dbReference>
<dbReference type="PANTHER" id="PTHR10625">
    <property type="entry name" value="HISTONE DEACETYLASE HDAC1-RELATED"/>
    <property type="match status" value="1"/>
</dbReference>
<dbReference type="InterPro" id="IPR023801">
    <property type="entry name" value="His_deacetylse_dom"/>
</dbReference>
<comment type="catalytic activity">
    <reaction evidence="1">
        <text>N(6)-acetyl-L-lysyl-[histone] + H2O = L-lysyl-[histone] + acetate</text>
        <dbReference type="Rhea" id="RHEA:58196"/>
        <dbReference type="Rhea" id="RHEA-COMP:9845"/>
        <dbReference type="Rhea" id="RHEA-COMP:11338"/>
        <dbReference type="ChEBI" id="CHEBI:15377"/>
        <dbReference type="ChEBI" id="CHEBI:29969"/>
        <dbReference type="ChEBI" id="CHEBI:30089"/>
        <dbReference type="ChEBI" id="CHEBI:61930"/>
        <dbReference type="EC" id="3.5.1.98"/>
    </reaction>
</comment>
<dbReference type="InterPro" id="IPR037138">
    <property type="entry name" value="His_deacetylse_dom_sf"/>
</dbReference>
<gene>
    <name evidence="3" type="ORF">CAUJ_LOCUS8531</name>
</gene>
<dbReference type="AlphaFoldDB" id="A0A8S1HBV7"/>
<dbReference type="Gene3D" id="3.40.800.20">
    <property type="entry name" value="Histone deacetylase domain"/>
    <property type="match status" value="1"/>
</dbReference>
<dbReference type="OrthoDB" id="424012at2759"/>
<dbReference type="GO" id="GO:0040029">
    <property type="term" value="P:epigenetic regulation of gene expression"/>
    <property type="evidence" value="ECO:0007669"/>
    <property type="project" value="TreeGrafter"/>
</dbReference>
<protein>
    <recommendedName>
        <fullName evidence="2">Histone deacetylase domain-containing protein</fullName>
    </recommendedName>
</protein>
<evidence type="ECO:0000256" key="1">
    <source>
        <dbReference type="ARBA" id="ARBA00048287"/>
    </source>
</evidence>
<evidence type="ECO:0000259" key="2">
    <source>
        <dbReference type="Pfam" id="PF00850"/>
    </source>
</evidence>
<feature type="domain" description="Histone deacetylase" evidence="2">
    <location>
        <begin position="12"/>
        <end position="300"/>
    </location>
</feature>
<dbReference type="GO" id="GO:0141221">
    <property type="term" value="F:histone deacetylase activity, hydrolytic mechanism"/>
    <property type="evidence" value="ECO:0007669"/>
    <property type="project" value="UniProtKB-EC"/>
</dbReference>
<dbReference type="PRINTS" id="PR01270">
    <property type="entry name" value="HDASUPER"/>
</dbReference>
<accession>A0A8S1HBV7</accession>
<comment type="caution">
    <text evidence="3">The sequence shown here is derived from an EMBL/GenBank/DDBJ whole genome shotgun (WGS) entry which is preliminary data.</text>
</comment>
<evidence type="ECO:0000313" key="3">
    <source>
        <dbReference type="EMBL" id="CAD6192612.1"/>
    </source>
</evidence>
<dbReference type="InterPro" id="IPR023696">
    <property type="entry name" value="Ureohydrolase_dom_sf"/>
</dbReference>
<keyword evidence="4" id="KW-1185">Reference proteome</keyword>